<dbReference type="EC" id="6.2.1.3" evidence="6"/>
<keyword evidence="4" id="KW-0276">Fatty acid metabolism</keyword>
<keyword evidence="3" id="KW-0547">Nucleotide-binding</keyword>
<dbReference type="InterPro" id="IPR042099">
    <property type="entry name" value="ANL_N_sf"/>
</dbReference>
<keyword evidence="10" id="KW-1185">Reference proteome</keyword>
<evidence type="ECO:0000256" key="1">
    <source>
        <dbReference type="ARBA" id="ARBA00006432"/>
    </source>
</evidence>
<evidence type="ECO:0000256" key="6">
    <source>
        <dbReference type="ARBA" id="ARBA00026121"/>
    </source>
</evidence>
<evidence type="ECO:0000256" key="7">
    <source>
        <dbReference type="ARBA" id="ARBA00036813"/>
    </source>
</evidence>
<feature type="domain" description="AMP-dependent synthetase/ligase" evidence="8">
    <location>
        <begin position="112"/>
        <end position="550"/>
    </location>
</feature>
<dbReference type="Gene3D" id="3.40.50.12780">
    <property type="entry name" value="N-terminal domain of ligase-like"/>
    <property type="match status" value="1"/>
</dbReference>
<dbReference type="SUPFAM" id="SSF56801">
    <property type="entry name" value="Acetyl-CoA synthetase-like"/>
    <property type="match status" value="1"/>
</dbReference>
<dbReference type="GO" id="GO:0005886">
    <property type="term" value="C:plasma membrane"/>
    <property type="evidence" value="ECO:0007669"/>
    <property type="project" value="TreeGrafter"/>
</dbReference>
<dbReference type="AlphaFoldDB" id="A0A7T8GZK0"/>
<accession>A0A7T8GZK0</accession>
<organism evidence="9 10">
    <name type="scientific">Caligus rogercresseyi</name>
    <name type="common">Sea louse</name>
    <dbReference type="NCBI Taxonomy" id="217165"/>
    <lineage>
        <taxon>Eukaryota</taxon>
        <taxon>Metazoa</taxon>
        <taxon>Ecdysozoa</taxon>
        <taxon>Arthropoda</taxon>
        <taxon>Crustacea</taxon>
        <taxon>Multicrustacea</taxon>
        <taxon>Hexanauplia</taxon>
        <taxon>Copepoda</taxon>
        <taxon>Siphonostomatoida</taxon>
        <taxon>Caligidae</taxon>
        <taxon>Caligus</taxon>
    </lineage>
</organism>
<evidence type="ECO:0000256" key="5">
    <source>
        <dbReference type="ARBA" id="ARBA00022840"/>
    </source>
</evidence>
<evidence type="ECO:0000256" key="3">
    <source>
        <dbReference type="ARBA" id="ARBA00022741"/>
    </source>
</evidence>
<keyword evidence="5" id="KW-0067">ATP-binding</keyword>
<name>A0A7T8GZK0_CALRO</name>
<dbReference type="Pfam" id="PF00501">
    <property type="entry name" value="AMP-binding"/>
    <property type="match status" value="1"/>
</dbReference>
<dbReference type="GO" id="GO:0035336">
    <property type="term" value="P:long-chain fatty-acyl-CoA metabolic process"/>
    <property type="evidence" value="ECO:0007669"/>
    <property type="project" value="TreeGrafter"/>
</dbReference>
<evidence type="ECO:0000256" key="4">
    <source>
        <dbReference type="ARBA" id="ARBA00022832"/>
    </source>
</evidence>
<dbReference type="GO" id="GO:0090433">
    <property type="term" value="F:palmitoyl-CoA ligase activity"/>
    <property type="evidence" value="ECO:0007669"/>
    <property type="project" value="TreeGrafter"/>
</dbReference>
<dbReference type="OrthoDB" id="1700726at2759"/>
<evidence type="ECO:0000313" key="9">
    <source>
        <dbReference type="EMBL" id="QQP40714.1"/>
    </source>
</evidence>
<comment type="similarity">
    <text evidence="1">Belongs to the ATP-dependent AMP-binding enzyme family.</text>
</comment>
<dbReference type="GO" id="GO:0005524">
    <property type="term" value="F:ATP binding"/>
    <property type="evidence" value="ECO:0007669"/>
    <property type="project" value="UniProtKB-KW"/>
</dbReference>
<dbReference type="GO" id="GO:0005811">
    <property type="term" value="C:lipid droplet"/>
    <property type="evidence" value="ECO:0007669"/>
    <property type="project" value="TreeGrafter"/>
</dbReference>
<dbReference type="PROSITE" id="PS00455">
    <property type="entry name" value="AMP_BINDING"/>
    <property type="match status" value="1"/>
</dbReference>
<dbReference type="InterPro" id="IPR000873">
    <property type="entry name" value="AMP-dep_synth/lig_dom"/>
</dbReference>
<gene>
    <name evidence="9" type="ORF">FKW44_014856</name>
</gene>
<evidence type="ECO:0000256" key="2">
    <source>
        <dbReference type="ARBA" id="ARBA00022598"/>
    </source>
</evidence>
<dbReference type="Proteomes" id="UP000595437">
    <property type="component" value="Chromosome 10"/>
</dbReference>
<sequence>MSLKTIFVSISIRSLQLFTTAFDILSLPLYILAYRPWEYFIKNNRIRAEIIERNENSLTVYSKPFTCPIREKILGDFPEIDTVNKLMDYAIGLHGKKLSLGTRPILRIDSKATPDGRLLTKHELGDYAWLTYEDVKEETLHFSQGLRYLGLQPREKIVIYAETSAKWLISALGCLRNAHALVTVYTNLGEDGVAYSLNQTDARVIITSEDLIPKLKGILRKGGHIHTIIYLEKPLLDRGSIFGEAQEDEQASEVNVYSFGEVKQLGASSYMPQEDSVVQWEARPEDIAIIMYTSGSTGNPKGALLSHANILSEILACCPFSCNLLVPPDKDRYIAYLPLAHIFEFNLEMLMFLRGTSIGYSSPNTLTDAGTMIKKGHLGDARVLKPTSMIAVPAILDRIFKGIQFKAAQSGLFKERLLQFCYKYRSFWRKMGFNTPIMNRLVFNKIRESLGGEIVSIIGGGAPISPDVQDFVETVLCVKISQGYGLTESCSGVTLCDKDDFHIGEVGYPLPGSYMKLVNWEEGGYTVNRADERPRGEIHVGGSVIVMGYYNMAEKTRESFYEENGVRWFPTGDIGQLQPRGAFKIIDRKKDLVKLQMGEYVSLGKVEGIWKIHSLVEAICSYGNSFKFDIVAIVVPDKVRFLDHLRSNTDIELTNRNFESICADPLVVKAFIDVLQAHSIKKLEKFEMPKRIVLEAVPWDPDSGLVTASLKLKRRAIQEKYQDDIDRMYKELDEEREAKTMNNFPSGR</sequence>
<dbReference type="GO" id="GO:0005783">
    <property type="term" value="C:endoplasmic reticulum"/>
    <property type="evidence" value="ECO:0007669"/>
    <property type="project" value="TreeGrafter"/>
</dbReference>
<dbReference type="PANTHER" id="PTHR43272">
    <property type="entry name" value="LONG-CHAIN-FATTY-ACID--COA LIGASE"/>
    <property type="match status" value="1"/>
</dbReference>
<dbReference type="PANTHER" id="PTHR43272:SF83">
    <property type="entry name" value="ACYL-COA SYNTHETASE LONG-CHAIN, ISOFORM J"/>
    <property type="match status" value="1"/>
</dbReference>
<comment type="catalytic activity">
    <reaction evidence="7">
        <text>a long-chain fatty acid + ATP + CoA = a long-chain fatty acyl-CoA + AMP + diphosphate</text>
        <dbReference type="Rhea" id="RHEA:15421"/>
        <dbReference type="ChEBI" id="CHEBI:30616"/>
        <dbReference type="ChEBI" id="CHEBI:33019"/>
        <dbReference type="ChEBI" id="CHEBI:57287"/>
        <dbReference type="ChEBI" id="CHEBI:57560"/>
        <dbReference type="ChEBI" id="CHEBI:83139"/>
        <dbReference type="ChEBI" id="CHEBI:456215"/>
        <dbReference type="EC" id="6.2.1.3"/>
    </reaction>
</comment>
<evidence type="ECO:0000259" key="8">
    <source>
        <dbReference type="Pfam" id="PF00501"/>
    </source>
</evidence>
<dbReference type="EMBL" id="CP045899">
    <property type="protein sequence ID" value="QQP40714.1"/>
    <property type="molecule type" value="Genomic_DNA"/>
</dbReference>
<dbReference type="InterPro" id="IPR020845">
    <property type="entry name" value="AMP-binding_CS"/>
</dbReference>
<protein>
    <recommendedName>
        <fullName evidence="6">long-chain-fatty-acid--CoA ligase</fullName>
        <ecNumber evidence="6">6.2.1.3</ecNumber>
    </recommendedName>
</protein>
<proteinExistence type="inferred from homology"/>
<reference evidence="10" key="1">
    <citation type="submission" date="2021-01" db="EMBL/GenBank/DDBJ databases">
        <title>Caligus Genome Assembly.</title>
        <authorList>
            <person name="Gallardo-Escarate C."/>
        </authorList>
    </citation>
    <scope>NUCLEOTIDE SEQUENCE [LARGE SCALE GENOMIC DNA]</scope>
</reference>
<keyword evidence="2" id="KW-0436">Ligase</keyword>
<dbReference type="GO" id="GO:0030182">
    <property type="term" value="P:neuron differentiation"/>
    <property type="evidence" value="ECO:0007669"/>
    <property type="project" value="TreeGrafter"/>
</dbReference>
<keyword evidence="4" id="KW-0443">Lipid metabolism</keyword>
<evidence type="ECO:0000313" key="10">
    <source>
        <dbReference type="Proteomes" id="UP000595437"/>
    </source>
</evidence>